<dbReference type="CDD" id="cd07035">
    <property type="entry name" value="TPP_PYR_POX_like"/>
    <property type="match status" value="1"/>
</dbReference>
<dbReference type="Pfam" id="PF02775">
    <property type="entry name" value="TPP_enzyme_C"/>
    <property type="match status" value="1"/>
</dbReference>
<keyword evidence="5 9" id="KW-0028">Amino-acid biosynthesis</keyword>
<evidence type="ECO:0000256" key="5">
    <source>
        <dbReference type="ARBA" id="ARBA00022605"/>
    </source>
</evidence>
<dbReference type="GO" id="GO:0003984">
    <property type="term" value="F:acetolactate synthase activity"/>
    <property type="evidence" value="ECO:0007669"/>
    <property type="project" value="UniProtKB-EC"/>
</dbReference>
<keyword evidence="9" id="KW-0460">Magnesium</keyword>
<evidence type="ECO:0000313" key="14">
    <source>
        <dbReference type="Proteomes" id="UP001199355"/>
    </source>
</evidence>
<comment type="similarity">
    <text evidence="3 9">Belongs to the TPP enzyme family.</text>
</comment>
<comment type="catalytic activity">
    <reaction evidence="8 9">
        <text>2 pyruvate + H(+) = (2S)-2-acetolactate + CO2</text>
        <dbReference type="Rhea" id="RHEA:25249"/>
        <dbReference type="ChEBI" id="CHEBI:15361"/>
        <dbReference type="ChEBI" id="CHEBI:15378"/>
        <dbReference type="ChEBI" id="CHEBI:16526"/>
        <dbReference type="ChEBI" id="CHEBI:58476"/>
        <dbReference type="EC" id="2.2.1.6"/>
    </reaction>
</comment>
<dbReference type="InterPro" id="IPR029061">
    <property type="entry name" value="THDP-binding"/>
</dbReference>
<evidence type="ECO:0000313" key="13">
    <source>
        <dbReference type="EMBL" id="MCC2167600.1"/>
    </source>
</evidence>
<dbReference type="FunFam" id="3.40.50.970:FF:000007">
    <property type="entry name" value="Acetolactate synthase"/>
    <property type="match status" value="1"/>
</dbReference>
<organism evidence="13 14">
    <name type="scientific">Gallintestinimicrobium propionicum</name>
    <dbReference type="NCBI Taxonomy" id="2981770"/>
    <lineage>
        <taxon>Bacteria</taxon>
        <taxon>Bacillati</taxon>
        <taxon>Bacillota</taxon>
        <taxon>Clostridia</taxon>
        <taxon>Lachnospirales</taxon>
        <taxon>Lachnospiraceae</taxon>
        <taxon>Gallintestinimicrobium</taxon>
    </lineage>
</organism>
<dbReference type="PANTHER" id="PTHR18968">
    <property type="entry name" value="THIAMINE PYROPHOSPHATE ENZYMES"/>
    <property type="match status" value="1"/>
</dbReference>
<protein>
    <recommendedName>
        <fullName evidence="4 9">Acetolactate synthase</fullName>
        <ecNumber evidence="4 9">2.2.1.6</ecNumber>
    </recommendedName>
</protein>
<dbReference type="EC" id="2.2.1.6" evidence="4 9"/>
<dbReference type="InterPro" id="IPR012000">
    <property type="entry name" value="Thiamin_PyroP_enz_cen_dom"/>
</dbReference>
<dbReference type="EMBL" id="JAJEQF010000016">
    <property type="protein sequence ID" value="MCC2167600.1"/>
    <property type="molecule type" value="Genomic_DNA"/>
</dbReference>
<comment type="pathway">
    <text evidence="2 9">Amino-acid biosynthesis; L-valine biosynthesis; L-valine from pyruvate: step 1/4.</text>
</comment>
<evidence type="ECO:0000256" key="4">
    <source>
        <dbReference type="ARBA" id="ARBA00013145"/>
    </source>
</evidence>
<keyword evidence="6 9" id="KW-0786">Thiamine pyrophosphate</keyword>
<evidence type="ECO:0000256" key="1">
    <source>
        <dbReference type="ARBA" id="ARBA00004974"/>
    </source>
</evidence>
<dbReference type="SUPFAM" id="SSF52467">
    <property type="entry name" value="DHS-like NAD/FAD-binding domain"/>
    <property type="match status" value="1"/>
</dbReference>
<reference evidence="13 14" key="1">
    <citation type="submission" date="2021-10" db="EMBL/GenBank/DDBJ databases">
        <title>Anaerobic single-cell dispensing facilitates the cultivation of human gut bacteria.</title>
        <authorList>
            <person name="Afrizal A."/>
        </authorList>
    </citation>
    <scope>NUCLEOTIDE SEQUENCE [LARGE SCALE GENOMIC DNA]</scope>
    <source>
        <strain evidence="13 14">CLA-AA-H244</strain>
    </source>
</reference>
<dbReference type="InterPro" id="IPR011766">
    <property type="entry name" value="TPP_enzyme_TPP-bd"/>
</dbReference>
<dbReference type="Gene3D" id="3.40.50.970">
    <property type="match status" value="2"/>
</dbReference>
<evidence type="ECO:0000259" key="11">
    <source>
        <dbReference type="Pfam" id="PF02775"/>
    </source>
</evidence>
<dbReference type="GO" id="GO:0009099">
    <property type="term" value="P:L-valine biosynthetic process"/>
    <property type="evidence" value="ECO:0007669"/>
    <property type="project" value="TreeGrafter"/>
</dbReference>
<feature type="domain" description="Thiamine pyrophosphate enzyme N-terminal TPP-binding" evidence="12">
    <location>
        <begin position="1"/>
        <end position="114"/>
    </location>
</feature>
<dbReference type="Proteomes" id="UP001199355">
    <property type="component" value="Unassembled WGS sequence"/>
</dbReference>
<dbReference type="Gene3D" id="3.40.50.1220">
    <property type="entry name" value="TPP-binding domain"/>
    <property type="match status" value="1"/>
</dbReference>
<evidence type="ECO:0000259" key="12">
    <source>
        <dbReference type="Pfam" id="PF02776"/>
    </source>
</evidence>
<dbReference type="GO" id="GO:0005948">
    <property type="term" value="C:acetolactate synthase complex"/>
    <property type="evidence" value="ECO:0007669"/>
    <property type="project" value="TreeGrafter"/>
</dbReference>
<keyword evidence="9 13" id="KW-0808">Transferase</keyword>
<dbReference type="InterPro" id="IPR029035">
    <property type="entry name" value="DHS-like_NAD/FAD-binding_dom"/>
</dbReference>
<evidence type="ECO:0000256" key="8">
    <source>
        <dbReference type="ARBA" id="ARBA00048670"/>
    </source>
</evidence>
<proteinExistence type="inferred from homology"/>
<name>A0AAE3AXU5_9FIRM</name>
<keyword evidence="14" id="KW-1185">Reference proteome</keyword>
<dbReference type="PROSITE" id="PS00187">
    <property type="entry name" value="TPP_ENZYMES"/>
    <property type="match status" value="1"/>
</dbReference>
<feature type="domain" description="Thiamine pyrophosphate enzyme central" evidence="10">
    <location>
        <begin position="191"/>
        <end position="323"/>
    </location>
</feature>
<dbReference type="GO" id="GO:0050660">
    <property type="term" value="F:flavin adenine dinucleotide binding"/>
    <property type="evidence" value="ECO:0007669"/>
    <property type="project" value="InterPro"/>
</dbReference>
<dbReference type="AlphaFoldDB" id="A0AAE3AXU5"/>
<keyword evidence="7 9" id="KW-0100">Branched-chain amino acid biosynthesis</keyword>
<evidence type="ECO:0000256" key="3">
    <source>
        <dbReference type="ARBA" id="ARBA00007812"/>
    </source>
</evidence>
<dbReference type="RefSeq" id="WP_308728191.1">
    <property type="nucleotide sequence ID" value="NZ_JAJEQF010000016.1"/>
</dbReference>
<evidence type="ECO:0000259" key="10">
    <source>
        <dbReference type="Pfam" id="PF00205"/>
    </source>
</evidence>
<dbReference type="InterPro" id="IPR000399">
    <property type="entry name" value="TPP-bd_CS"/>
</dbReference>
<dbReference type="InterPro" id="IPR012001">
    <property type="entry name" value="Thiamin_PyroP_enz_TPP-bd_dom"/>
</dbReference>
<evidence type="ECO:0000256" key="2">
    <source>
        <dbReference type="ARBA" id="ARBA00005025"/>
    </source>
</evidence>
<dbReference type="PANTHER" id="PTHR18968:SF13">
    <property type="entry name" value="ACETOLACTATE SYNTHASE CATALYTIC SUBUNIT, MITOCHONDRIAL"/>
    <property type="match status" value="1"/>
</dbReference>
<dbReference type="GO" id="GO:0009097">
    <property type="term" value="P:isoleucine biosynthetic process"/>
    <property type="evidence" value="ECO:0007669"/>
    <property type="project" value="TreeGrafter"/>
</dbReference>
<dbReference type="InterPro" id="IPR012846">
    <property type="entry name" value="Acetolactate_synth_lsu"/>
</dbReference>
<dbReference type="Pfam" id="PF00205">
    <property type="entry name" value="TPP_enzyme_M"/>
    <property type="match status" value="1"/>
</dbReference>
<dbReference type="Pfam" id="PF02776">
    <property type="entry name" value="TPP_enzyme_N"/>
    <property type="match status" value="1"/>
</dbReference>
<evidence type="ECO:0000256" key="6">
    <source>
        <dbReference type="ARBA" id="ARBA00023052"/>
    </source>
</evidence>
<evidence type="ECO:0000256" key="9">
    <source>
        <dbReference type="RuleBase" id="RU003591"/>
    </source>
</evidence>
<feature type="domain" description="Thiamine pyrophosphate enzyme TPP-binding" evidence="11">
    <location>
        <begin position="382"/>
        <end position="529"/>
    </location>
</feature>
<keyword evidence="9" id="KW-0479">Metal-binding</keyword>
<dbReference type="GO" id="GO:0000287">
    <property type="term" value="F:magnesium ion binding"/>
    <property type="evidence" value="ECO:0007669"/>
    <property type="project" value="UniProtKB-UniRule"/>
</dbReference>
<dbReference type="InterPro" id="IPR045229">
    <property type="entry name" value="TPP_enz"/>
</dbReference>
<comment type="pathway">
    <text evidence="1 9">Amino-acid biosynthesis; L-isoleucine biosynthesis; L-isoleucine from 2-oxobutanoate: step 1/4.</text>
</comment>
<dbReference type="SUPFAM" id="SSF52518">
    <property type="entry name" value="Thiamin diphosphate-binding fold (THDP-binding)"/>
    <property type="match status" value="2"/>
</dbReference>
<gene>
    <name evidence="13" type="primary">ilvB</name>
    <name evidence="13" type="ORF">LKD45_07815</name>
</gene>
<comment type="cofactor">
    <cofactor evidence="9">
        <name>thiamine diphosphate</name>
        <dbReference type="ChEBI" id="CHEBI:58937"/>
    </cofactor>
    <text evidence="9">Binds 1 thiamine pyrophosphate per subunit.</text>
</comment>
<comment type="cofactor">
    <cofactor evidence="9">
        <name>Mg(2+)</name>
        <dbReference type="ChEBI" id="CHEBI:18420"/>
    </cofactor>
    <text evidence="9">Binds 1 Mg(2+) ion per subunit.</text>
</comment>
<sequence length="538" mass="58520">MNGAQAMVKCLENEGVEMVFGYPGVAICPFYDSLLDTDIKSVLIRTEQNAAHAASGLARVTGKVGVCAVTSGPGATNLITGIATAFADSIPLVCITGQVNSELIGSDVFQEADITGAAESFVKYSYLVKNAEDIPQIFKEAFYIANTGRKGPVLIDVPIDVQNAPVRKFKYPDSVSMRTYKPTVKGHIVQIKKVIAELEKAKRPVICAGGGVLLGDAQKLLREFSHRHKIPVVTTMMGIGAMQTEDPLYFGMVGNNGAPCANRAMNEADMIIMVGARVADRAVNQPEIITKNKVLVHMDVDPAEIGKNAGPTIPLVGDAKHIFSDMLEQELDGDYSEWVVCLQEYEKTMTDTRKPDPAFVDPAEFVRRLSDKMEQDAVYVADVGQNQIWSCRNCKIREGSFLTSGGMGTMGYSIPAAMGAKLGAPGRQVVAVCGDGSFQMSMMEFATMRQYQVPVKIVVIANHYLGMVREYQQNTYKGRYSVVELGGGPDLEKLAQAYGMDFIRLEAPDKMDEAIDAFLKDEDAVLMECVINPMDTVK</sequence>
<comment type="caution">
    <text evidence="13">The sequence shown here is derived from an EMBL/GenBank/DDBJ whole genome shotgun (WGS) entry which is preliminary data.</text>
</comment>
<accession>A0AAE3AXU5</accession>
<evidence type="ECO:0000256" key="7">
    <source>
        <dbReference type="ARBA" id="ARBA00023304"/>
    </source>
</evidence>
<dbReference type="GO" id="GO:0030976">
    <property type="term" value="F:thiamine pyrophosphate binding"/>
    <property type="evidence" value="ECO:0007669"/>
    <property type="project" value="UniProtKB-UniRule"/>
</dbReference>
<dbReference type="NCBIfam" id="TIGR00118">
    <property type="entry name" value="acolac_lg"/>
    <property type="match status" value="1"/>
</dbReference>